<sequence length="220" mass="24488">MGSLKMRERQKTVGERAHAAGRGAVEDAVNEGTEDEDGRRKTPRESGGRRKRARSREEGDGTGELRGYLQRAAEHLLCGAPVARSGMCKEEALGWVNAARGRVGLVKGGGETWQTATCSVRVVRPWQKTTGERGEHGEGENGRRRLRRRETRPAWRCWWLSARRRSSDGGATGRPETRQEEVGRCTMMVGSLGKRGRGWRLGWGLGREEIRCCGWSAAQF</sequence>
<gene>
    <name evidence="2" type="ORF">TRIUR3_04945</name>
</gene>
<reference evidence="2" key="1">
    <citation type="journal article" date="2013" name="Nature">
        <title>Draft genome of the wheat A-genome progenitor Triticum urartu.</title>
        <authorList>
            <person name="Ling H.Q."/>
            <person name="Zhao S."/>
            <person name="Liu D."/>
            <person name="Wang J."/>
            <person name="Sun H."/>
            <person name="Zhang C."/>
            <person name="Fan H."/>
            <person name="Li D."/>
            <person name="Dong L."/>
            <person name="Tao Y."/>
            <person name="Gao C."/>
            <person name="Wu H."/>
            <person name="Li Y."/>
            <person name="Cui Y."/>
            <person name="Guo X."/>
            <person name="Zheng S."/>
            <person name="Wang B."/>
            <person name="Yu K."/>
            <person name="Liang Q."/>
            <person name="Yang W."/>
            <person name="Lou X."/>
            <person name="Chen J."/>
            <person name="Feng M."/>
            <person name="Jian J."/>
            <person name="Zhang X."/>
            <person name="Luo G."/>
            <person name="Jiang Y."/>
            <person name="Liu J."/>
            <person name="Wang Z."/>
            <person name="Sha Y."/>
            <person name="Zhang B."/>
            <person name="Wu H."/>
            <person name="Tang D."/>
            <person name="Shen Q."/>
            <person name="Xue P."/>
            <person name="Zou S."/>
            <person name="Wang X."/>
            <person name="Liu X."/>
            <person name="Wang F."/>
            <person name="Yang Y."/>
            <person name="An X."/>
            <person name="Dong Z."/>
            <person name="Zhang K."/>
            <person name="Zhang X."/>
            <person name="Luo M.C."/>
            <person name="Dvorak J."/>
            <person name="Tong Y."/>
            <person name="Wang J."/>
            <person name="Yang H."/>
            <person name="Li Z."/>
            <person name="Wang D."/>
            <person name="Zhang A."/>
            <person name="Wang J."/>
        </authorList>
    </citation>
    <scope>NUCLEOTIDE SEQUENCE</scope>
</reference>
<accession>M7ZQ71</accession>
<evidence type="ECO:0000313" key="2">
    <source>
        <dbReference type="EMBL" id="EMS50214.1"/>
    </source>
</evidence>
<protein>
    <submittedName>
        <fullName evidence="2">Uncharacterized protein</fullName>
    </submittedName>
</protein>
<dbReference type="EMBL" id="KD233443">
    <property type="protein sequence ID" value="EMS50214.1"/>
    <property type="molecule type" value="Genomic_DNA"/>
</dbReference>
<feature type="region of interest" description="Disordered" evidence="1">
    <location>
        <begin position="1"/>
        <end position="64"/>
    </location>
</feature>
<evidence type="ECO:0000256" key="1">
    <source>
        <dbReference type="SAM" id="MobiDB-lite"/>
    </source>
</evidence>
<feature type="compositionally biased region" description="Basic and acidic residues" evidence="1">
    <location>
        <begin position="1"/>
        <end position="18"/>
    </location>
</feature>
<organism evidence="2">
    <name type="scientific">Triticum urartu</name>
    <name type="common">Red wild einkorn</name>
    <name type="synonym">Crithodium urartu</name>
    <dbReference type="NCBI Taxonomy" id="4572"/>
    <lineage>
        <taxon>Eukaryota</taxon>
        <taxon>Viridiplantae</taxon>
        <taxon>Streptophyta</taxon>
        <taxon>Embryophyta</taxon>
        <taxon>Tracheophyta</taxon>
        <taxon>Spermatophyta</taxon>
        <taxon>Magnoliopsida</taxon>
        <taxon>Liliopsida</taxon>
        <taxon>Poales</taxon>
        <taxon>Poaceae</taxon>
        <taxon>BOP clade</taxon>
        <taxon>Pooideae</taxon>
        <taxon>Triticodae</taxon>
        <taxon>Triticeae</taxon>
        <taxon>Triticinae</taxon>
        <taxon>Triticum</taxon>
    </lineage>
</organism>
<proteinExistence type="predicted"/>
<feature type="compositionally biased region" description="Basic and acidic residues" evidence="1">
    <location>
        <begin position="37"/>
        <end position="48"/>
    </location>
</feature>
<dbReference type="AlphaFoldDB" id="M7ZQ71"/>
<name>M7ZQ71_TRIUA</name>